<feature type="region of interest" description="Disordered" evidence="8">
    <location>
        <begin position="1026"/>
        <end position="1045"/>
    </location>
</feature>
<accession>A0AAE9DWE1</accession>
<evidence type="ECO:0000256" key="1">
    <source>
        <dbReference type="ARBA" id="ARBA00004123"/>
    </source>
</evidence>
<comment type="subcellular location">
    <subcellularLocation>
        <location evidence="1">Nucleus</location>
    </subcellularLocation>
</comment>
<dbReference type="SUPFAM" id="SSF47370">
    <property type="entry name" value="Bromodomain"/>
    <property type="match status" value="2"/>
</dbReference>
<organism evidence="10 11">
    <name type="scientific">Caenorhabditis briggsae</name>
    <dbReference type="NCBI Taxonomy" id="6238"/>
    <lineage>
        <taxon>Eukaryota</taxon>
        <taxon>Metazoa</taxon>
        <taxon>Ecdysozoa</taxon>
        <taxon>Nematoda</taxon>
        <taxon>Chromadorea</taxon>
        <taxon>Rhabditida</taxon>
        <taxon>Rhabditina</taxon>
        <taxon>Rhabditomorpha</taxon>
        <taxon>Rhabditoidea</taxon>
        <taxon>Rhabditidae</taxon>
        <taxon>Peloderinae</taxon>
        <taxon>Caenorhabditis</taxon>
    </lineage>
</organism>
<dbReference type="GO" id="GO:0017025">
    <property type="term" value="F:TBP-class protein binding"/>
    <property type="evidence" value="ECO:0007669"/>
    <property type="project" value="InterPro"/>
</dbReference>
<evidence type="ECO:0000256" key="6">
    <source>
        <dbReference type="ARBA" id="ARBA00023242"/>
    </source>
</evidence>
<dbReference type="PROSITE" id="PS00633">
    <property type="entry name" value="BROMODOMAIN_1"/>
    <property type="match status" value="1"/>
</dbReference>
<evidence type="ECO:0000256" key="4">
    <source>
        <dbReference type="ARBA" id="ARBA00023117"/>
    </source>
</evidence>
<dbReference type="PROSITE" id="PS50014">
    <property type="entry name" value="BROMODOMAIN_2"/>
    <property type="match status" value="2"/>
</dbReference>
<feature type="compositionally biased region" description="Basic and acidic residues" evidence="8">
    <location>
        <begin position="1095"/>
        <end position="1110"/>
    </location>
</feature>
<dbReference type="GO" id="GO:0009792">
    <property type="term" value="P:embryo development ending in birth or egg hatching"/>
    <property type="evidence" value="ECO:0007669"/>
    <property type="project" value="EnsemblMetazoa"/>
</dbReference>
<feature type="compositionally biased region" description="Polar residues" evidence="8">
    <location>
        <begin position="1365"/>
        <end position="1374"/>
    </location>
</feature>
<dbReference type="PANTHER" id="PTHR13900">
    <property type="entry name" value="TRANSCRIPTION INITIATION FACTOR TFIID"/>
    <property type="match status" value="1"/>
</dbReference>
<proteinExistence type="inferred from homology"/>
<dbReference type="GO" id="GO:0004402">
    <property type="term" value="F:histone acetyltransferase activity"/>
    <property type="evidence" value="ECO:0007669"/>
    <property type="project" value="InterPro"/>
</dbReference>
<keyword evidence="4 7" id="KW-0103">Bromodomain</keyword>
<feature type="compositionally biased region" description="Basic and acidic residues" evidence="8">
    <location>
        <begin position="1185"/>
        <end position="1211"/>
    </location>
</feature>
<dbReference type="FunFam" id="1.20.920.10:FF:000066">
    <property type="entry name" value="Transcription initiation factor TFIID subunit 1"/>
    <property type="match status" value="1"/>
</dbReference>
<keyword evidence="3" id="KW-0805">Transcription regulation</keyword>
<evidence type="ECO:0000256" key="3">
    <source>
        <dbReference type="ARBA" id="ARBA00023015"/>
    </source>
</evidence>
<dbReference type="InterPro" id="IPR036427">
    <property type="entry name" value="Bromodomain-like_sf"/>
</dbReference>
<dbReference type="Gene3D" id="1.20.920.10">
    <property type="entry name" value="Bromodomain-like"/>
    <property type="match status" value="2"/>
</dbReference>
<gene>
    <name evidence="10" type="ORF">L3Y34_016154</name>
</gene>
<dbReference type="Pfam" id="PF00439">
    <property type="entry name" value="Bromodomain"/>
    <property type="match status" value="2"/>
</dbReference>
<feature type="compositionally biased region" description="Basic residues" evidence="8">
    <location>
        <begin position="1"/>
        <end position="28"/>
    </location>
</feature>
<feature type="region of interest" description="Disordered" evidence="8">
    <location>
        <begin position="1"/>
        <end position="34"/>
    </location>
</feature>
<feature type="domain" description="Bromo" evidence="9">
    <location>
        <begin position="1556"/>
        <end position="1626"/>
    </location>
</feature>
<dbReference type="PRINTS" id="PR00503">
    <property type="entry name" value="BROMODOMAIN"/>
</dbReference>
<evidence type="ECO:0000259" key="9">
    <source>
        <dbReference type="PROSITE" id="PS50014"/>
    </source>
</evidence>
<feature type="compositionally biased region" description="Polar residues" evidence="8">
    <location>
        <begin position="497"/>
        <end position="510"/>
    </location>
</feature>
<keyword evidence="6" id="KW-0539">Nucleus</keyword>
<feature type="region of interest" description="Disordered" evidence="8">
    <location>
        <begin position="1337"/>
        <end position="1403"/>
    </location>
</feature>
<dbReference type="Proteomes" id="UP000827892">
    <property type="component" value="Chromosome I"/>
</dbReference>
<feature type="region of interest" description="Disordered" evidence="8">
    <location>
        <begin position="1659"/>
        <end position="1752"/>
    </location>
</feature>
<evidence type="ECO:0000313" key="11">
    <source>
        <dbReference type="Proteomes" id="UP000827892"/>
    </source>
</evidence>
<dbReference type="InterPro" id="IPR040240">
    <property type="entry name" value="TAF1"/>
</dbReference>
<feature type="region of interest" description="Disordered" evidence="8">
    <location>
        <begin position="450"/>
        <end position="510"/>
    </location>
</feature>
<evidence type="ECO:0000256" key="5">
    <source>
        <dbReference type="ARBA" id="ARBA00023163"/>
    </source>
</evidence>
<dbReference type="InterPro" id="IPR018359">
    <property type="entry name" value="Bromodomain_CS"/>
</dbReference>
<dbReference type="PANTHER" id="PTHR13900:SF0">
    <property type="entry name" value="TRANSCRIPTION INITIATION FACTOR TFIID SUBUNIT 1"/>
    <property type="match status" value="1"/>
</dbReference>
<feature type="region of interest" description="Disordered" evidence="8">
    <location>
        <begin position="1185"/>
        <end position="1231"/>
    </location>
</feature>
<feature type="domain" description="Bromo" evidence="9">
    <location>
        <begin position="1434"/>
        <end position="1504"/>
    </location>
</feature>
<evidence type="ECO:0000256" key="8">
    <source>
        <dbReference type="SAM" id="MobiDB-lite"/>
    </source>
</evidence>
<reference evidence="10 11" key="1">
    <citation type="submission" date="2022-05" db="EMBL/GenBank/DDBJ databases">
        <title>Chromosome-level reference genomes for two strains of Caenorhabditis briggsae: an improved platform for comparative genomics.</title>
        <authorList>
            <person name="Stevens L."/>
            <person name="Andersen E.C."/>
        </authorList>
    </citation>
    <scope>NUCLEOTIDE SEQUENCE [LARGE SCALE GENOMIC DNA]</scope>
    <source>
        <strain evidence="10">QX1410_ONT</strain>
        <tissue evidence="10">Whole-organism</tissue>
    </source>
</reference>
<dbReference type="Pfam" id="PF12157">
    <property type="entry name" value="DUF3591"/>
    <property type="match status" value="1"/>
</dbReference>
<feature type="compositionally biased region" description="Basic and acidic residues" evidence="8">
    <location>
        <begin position="1736"/>
        <end position="1752"/>
    </location>
</feature>
<feature type="region of interest" description="Disordered" evidence="8">
    <location>
        <begin position="1254"/>
        <end position="1286"/>
    </location>
</feature>
<dbReference type="InterPro" id="IPR022591">
    <property type="entry name" value="TAF1_HAT_dom"/>
</dbReference>
<dbReference type="InterPro" id="IPR001487">
    <property type="entry name" value="Bromodomain"/>
</dbReference>
<feature type="region of interest" description="Disordered" evidence="8">
    <location>
        <begin position="61"/>
        <end position="104"/>
    </location>
</feature>
<feature type="compositionally biased region" description="Low complexity" evidence="8">
    <location>
        <begin position="1659"/>
        <end position="1670"/>
    </location>
</feature>
<dbReference type="InterPro" id="IPR041670">
    <property type="entry name" value="Znf-CCHC_6"/>
</dbReference>
<keyword evidence="5" id="KW-0804">Transcription</keyword>
<sequence>MNNGHHLHHPSSRPQHHHNAHSLHKHTNGYKTDKKPLETTVIEEDPYANLSEYYANHVAARNESSVPPESDNDDNATTSSQEVKKEEEDDGLPEEYPGDPVRLKDLEPFIKPSLRDDTPLANILHPDLDGIDPRIFFKDFKPNKTLRFSRLFAQNIKKSSRAEIWWASRTFAKHNERRNREREESEDVMETTSDGSKRLKLNIIEKVPGILLAPDEEAIMRLPILTEDEEMAKKNEEGTVVQPWRVGPAKIWYDMMNLPSTSQAVNYGFKIKKTPVKPNQYHRKLNFIHAEDPSTSSGHSVEKKVEVIDKSCEATTSEDVLQPFEVIEWEKDVIMDGEEVKDQLLEEFSNGRGCGWIATQYTRTYEHFVYAAGNNAFEQMFDGKSAPINLSGPDSLILPGPNRSIFPSTPSDLDVLPWEENVIWDADNMAQALEPIDFLVDFQDDPLIYGMPEDRRDEDHHHHRQDSHRKDGYTKKSKMILGQVQQRQKQEEDEQMESTMGQFTDNDPFNLSNDDYYVPKATSKTLSTNSLLIQHSTPATNIATQFFPTHPSSFRLRFWHRTPFTRRIVRHWSPNRLVPIHTPARHQQRVAAQREAMRQSHGGGEVFYMKEIQDLSGRDEKLVMIEYCEEHPVLLGQPGMASKIKNYFKRRQANDTEPTFEYGEIAFSHQIPFLGQLQPGQSLQSIENSLYRAPIFMHKRTRTDFLLIRSQGQWYIRPLPSLFVAGQQCPLYEVPSPNSKRATVFVRDFLFAFIYRLFWSSEHSPRRLKMEDVRNAFPHYAESNIRKRLKMCSTFTRYGAETYWLLKPEFRLPSKEEVLSMVTPEMCCAQYSMMAAEQRLKDAGYGEKYFFTPENDEGSDDEVTIEDEIKCAPWNTTRAFLASQREKCLLDQTGIADPTGCGQGFSYVRVSQKPHKDENATPAPKKLVTGTNADLRKLPLKEAKEICRTYGVKDEEISALTRWEIIDVIRTLSTQAAKATKEGETVSGMARFARGNTRFSSADMQEKYRKHCQRTFDLQNHTLANTEAISTDDDSTDADSDNEELASRLESMLEANKGKKVISMSEKAKIDFETEEREREDLKRMIHGDAVNSKGAEKKESEATAEEKKNASQFGEDVAMSASKISGITANQKLKIFRTVKGPDGKETTRVEIVTRPQLIEAYTRIRMTRDDTFIQVYAKMDEQYKEENRKKKRRLQDQARRMKKNEEKQQAKTPKQTVRKEKPPNPNLQKMRCSACHAYGHMKTNRNCPLYGKDPLTPLKEEDDGNSSSASISVPPPPPPPVRQESHVQVDGMKMKFNINFEELRREQAREEKIKRKLAKKAEVDVQKRQMEYLTRFDTSDPPPGNGVHSYGGHTDNDEEDRYSQVSGTSSFRNGPGAVRGGRNSSVSSARRRQSIMPEDDYLQGPIKVNNRMRADPKVVLSTMLTDVLNELKSLEGSDAFLFPVNPKQVTDYYNIIKNPISFQDIKNKIASYSYQLRKEFIEDIRLMHGNSRMYNGENHVLTMNAADILKRAGFLLALRDSEFMKLEKQINPLLDSNDEVGFCFVLDQIIQKVRNIPKSAPFHTKVDGKRFPSYYVRIQNPIDLGTIEQKNKRHEYQSIDDFLKDMRLILDNSLAFNGEASIYTAKAKEIWQLTERLVQENMETLVELEKNINPEAAAARQAATSEAEVTADEETIEQTDEHPTEDEDDELEEEMEVDTGDDDGQPMWDDDNLAAGQLLNELAMSDSDEDESADAVRRPANDDDNRLDSF</sequence>
<feature type="compositionally biased region" description="Acidic residues" evidence="8">
    <location>
        <begin position="1030"/>
        <end position="1044"/>
    </location>
</feature>
<dbReference type="FunFam" id="1.20.920.10:FF:000108">
    <property type="entry name" value="Transcription initiation factor TFIID subunit 1"/>
    <property type="match status" value="1"/>
</dbReference>
<comment type="similarity">
    <text evidence="2">Belongs to the TAF1 family.</text>
</comment>
<dbReference type="OMA" id="PARIWYD"/>
<feature type="region of interest" description="Disordered" evidence="8">
    <location>
        <begin position="1087"/>
        <end position="1114"/>
    </location>
</feature>
<evidence type="ECO:0000313" key="10">
    <source>
        <dbReference type="EMBL" id="ULU13447.1"/>
    </source>
</evidence>
<dbReference type="CDD" id="cd05511">
    <property type="entry name" value="Bromo_TFIID"/>
    <property type="match status" value="2"/>
</dbReference>
<feature type="compositionally biased region" description="Acidic residues" evidence="8">
    <location>
        <begin position="1671"/>
        <end position="1714"/>
    </location>
</feature>
<dbReference type="EMBL" id="CP090891">
    <property type="protein sequence ID" value="ULU13447.1"/>
    <property type="molecule type" value="Genomic_DNA"/>
</dbReference>
<evidence type="ECO:0000256" key="7">
    <source>
        <dbReference type="PROSITE-ProRule" id="PRU00035"/>
    </source>
</evidence>
<name>A0AAE9DWE1_CAEBR</name>
<evidence type="ECO:0000256" key="2">
    <source>
        <dbReference type="ARBA" id="ARBA00009064"/>
    </source>
</evidence>
<dbReference type="Pfam" id="PF15288">
    <property type="entry name" value="zf-CCHC_6"/>
    <property type="match status" value="1"/>
</dbReference>
<dbReference type="GO" id="GO:0016251">
    <property type="term" value="F:RNA polymerase II general transcription initiation factor activity"/>
    <property type="evidence" value="ECO:0007669"/>
    <property type="project" value="InterPro"/>
</dbReference>
<dbReference type="GO" id="GO:0006367">
    <property type="term" value="P:transcription initiation at RNA polymerase II promoter"/>
    <property type="evidence" value="ECO:0007669"/>
    <property type="project" value="EnsemblMetazoa"/>
</dbReference>
<feature type="compositionally biased region" description="Acidic residues" evidence="8">
    <location>
        <begin position="87"/>
        <end position="97"/>
    </location>
</feature>
<dbReference type="SMART" id="SM00297">
    <property type="entry name" value="BROMO"/>
    <property type="match status" value="2"/>
</dbReference>
<protein>
    <recommendedName>
        <fullName evidence="9">Bromo domain-containing protein</fullName>
    </recommendedName>
</protein>
<dbReference type="GO" id="GO:0005669">
    <property type="term" value="C:transcription factor TFIID complex"/>
    <property type="evidence" value="ECO:0007669"/>
    <property type="project" value="InterPro"/>
</dbReference>